<feature type="domain" description="Pyruvate phosphate dikinase AMP/ATP-binding" evidence="3">
    <location>
        <begin position="106"/>
        <end position="224"/>
    </location>
</feature>
<dbReference type="InterPro" id="IPR002192">
    <property type="entry name" value="PPDK_AMP/ATP-bd"/>
</dbReference>
<feature type="domain" description="PEP-utilising enzyme mobile" evidence="2">
    <location>
        <begin position="700"/>
        <end position="770"/>
    </location>
</feature>
<accession>A0A4R5Y805</accession>
<dbReference type="SUPFAM" id="SSF56059">
    <property type="entry name" value="Glutathione synthetase ATP-binding domain-like"/>
    <property type="match status" value="1"/>
</dbReference>
<feature type="domain" description="Pyruvate phosphate dikinase AMP/ATP-binding" evidence="3">
    <location>
        <begin position="237"/>
        <end position="284"/>
    </location>
</feature>
<evidence type="ECO:0000313" key="4">
    <source>
        <dbReference type="EMBL" id="TDL39946.1"/>
    </source>
</evidence>
<dbReference type="PANTHER" id="PTHR43615">
    <property type="entry name" value="PHOSPHOENOLPYRUVATE SYNTHASE-RELATED"/>
    <property type="match status" value="1"/>
</dbReference>
<evidence type="ECO:0000259" key="3">
    <source>
        <dbReference type="Pfam" id="PF01326"/>
    </source>
</evidence>
<dbReference type="GO" id="GO:0005524">
    <property type="term" value="F:ATP binding"/>
    <property type="evidence" value="ECO:0007669"/>
    <property type="project" value="InterPro"/>
</dbReference>
<evidence type="ECO:0008006" key="6">
    <source>
        <dbReference type="Google" id="ProtNLM"/>
    </source>
</evidence>
<dbReference type="Gene3D" id="3.30.470.20">
    <property type="entry name" value="ATP-grasp fold, B domain"/>
    <property type="match status" value="2"/>
</dbReference>
<dbReference type="PANTHER" id="PTHR43615:SF1">
    <property type="entry name" value="PPDK_N DOMAIN-CONTAINING PROTEIN"/>
    <property type="match status" value="1"/>
</dbReference>
<dbReference type="AlphaFoldDB" id="A0A4R5Y805"/>
<dbReference type="Pfam" id="PF01326">
    <property type="entry name" value="PPDK_N"/>
    <property type="match status" value="2"/>
</dbReference>
<proteinExistence type="predicted"/>
<reference evidence="4 5" key="1">
    <citation type="submission" date="2019-03" db="EMBL/GenBank/DDBJ databases">
        <title>Genome Sequencing and Assembly of Various Microbes Isolated from Partially Reclaimed Soil and Acid Mine Drainage (AMD) Site.</title>
        <authorList>
            <person name="Steinbock B."/>
            <person name="Bechtold R."/>
            <person name="Sevigny J.L."/>
            <person name="Thomas D."/>
            <person name="Cuthill L.R."/>
            <person name="Aveiro Johannsen E.J."/>
            <person name="Thomas K."/>
            <person name="Ghosh A."/>
        </authorList>
    </citation>
    <scope>NUCLEOTIDE SEQUENCE [LARGE SCALE GENOMIC DNA]</scope>
    <source>
        <strain evidence="4 5">S-A1</strain>
    </source>
</reference>
<dbReference type="Proteomes" id="UP000294621">
    <property type="component" value="Unassembled WGS sequence"/>
</dbReference>
<evidence type="ECO:0000313" key="5">
    <source>
        <dbReference type="Proteomes" id="UP000294621"/>
    </source>
</evidence>
<dbReference type="Gene3D" id="3.50.30.10">
    <property type="entry name" value="Phosphohistidine domain"/>
    <property type="match status" value="1"/>
</dbReference>
<sequence>MNGAVPGRLPVTRLEPGRPGPDPAGDAMHDAENAAGAEGRFPRLGGAAALQRDAVGGKAAALSRLRMAGFRVPPGYVVTRAAYDDASGRGDWLRLLQDAALAAGPGPYAVRSSSAAEDLPSASYAGIYESYLNVEPAGLAAAVARCFQSAEAGRVRAYQESLGQAGSGAMAVLVQQMVEPTAAGVAFSANPLTGARDETVISAVPGLAEGLVSGSEGGEEWTVRNGSATCTRGGGLLTPEVATAVAAAAQRVAGHFGAPQDVEWALDGSGQVQLVQARPMTAVPEPVAWQRPGKGVWIRNFRLGEWLPEPVTPLFMDWLVPTLDSAYNRAVAHSTGVQVPMEHAAVNGWYYVAPPTPRALPHLLFGGSLRYIFNCVVRPMLDPRGADRAVLRSLEDEWRTECLPAYRRLAEGQPAGGDAAGLPDIIGQVEDVVGAAGAYLWYFSVTGGAAWKMEMALARFWRRHLAAAVASGVPAASGAEGYQVLLGGLLPSAPPQVPHAVYSLDWYHRTAGEEPGVSPAPADARRHAPSTAADRRRAAEAACRRTLRGTRRLRRFDTLLAVAQHYALLREEQARDFTLGWPLLRRCAARIGTILQQAGTISDPEDVYFLTRRELRTNGPPRHAEVSRRRDDWLRQRKLDAPLTVGTLPLLGNSFDRIANRARSERALPAGAFSGHPASPGRARGQVRLVGGPADFAGFRPGEVLVARATAPAWTPLFAGAAAVVTDTGNLAAHASLVAREYGIPAVVGTGNATRVLHTGQWVTVDGSKGIVETGTV</sequence>
<dbReference type="InterPro" id="IPR051549">
    <property type="entry name" value="PEP_Utilizing_Enz"/>
</dbReference>
<dbReference type="Pfam" id="PF00391">
    <property type="entry name" value="PEP-utilizers"/>
    <property type="match status" value="1"/>
</dbReference>
<dbReference type="OrthoDB" id="9765468at2"/>
<comment type="caution">
    <text evidence="4">The sequence shown here is derived from an EMBL/GenBank/DDBJ whole genome shotgun (WGS) entry which is preliminary data.</text>
</comment>
<feature type="region of interest" description="Disordered" evidence="1">
    <location>
        <begin position="514"/>
        <end position="535"/>
    </location>
</feature>
<dbReference type="InterPro" id="IPR036637">
    <property type="entry name" value="Phosphohistidine_dom_sf"/>
</dbReference>
<dbReference type="InterPro" id="IPR008279">
    <property type="entry name" value="PEP-util_enz_mobile_dom"/>
</dbReference>
<feature type="region of interest" description="Disordered" evidence="1">
    <location>
        <begin position="1"/>
        <end position="30"/>
    </location>
</feature>
<dbReference type="STRING" id="683150.G205_17959"/>
<dbReference type="EMBL" id="SMZQ01000002">
    <property type="protein sequence ID" value="TDL39946.1"/>
    <property type="molecule type" value="Genomic_DNA"/>
</dbReference>
<dbReference type="GO" id="GO:0016301">
    <property type="term" value="F:kinase activity"/>
    <property type="evidence" value="ECO:0007669"/>
    <property type="project" value="InterPro"/>
</dbReference>
<organism evidence="4 5">
    <name type="scientific">Arthrobacter nitrophenolicus</name>
    <dbReference type="NCBI Taxonomy" id="683150"/>
    <lineage>
        <taxon>Bacteria</taxon>
        <taxon>Bacillati</taxon>
        <taxon>Actinomycetota</taxon>
        <taxon>Actinomycetes</taxon>
        <taxon>Micrococcales</taxon>
        <taxon>Micrococcaceae</taxon>
        <taxon>Arthrobacter</taxon>
    </lineage>
</organism>
<dbReference type="Gene3D" id="3.30.1490.20">
    <property type="entry name" value="ATP-grasp fold, A domain"/>
    <property type="match status" value="1"/>
</dbReference>
<evidence type="ECO:0000256" key="1">
    <source>
        <dbReference type="SAM" id="MobiDB-lite"/>
    </source>
</evidence>
<dbReference type="SUPFAM" id="SSF52009">
    <property type="entry name" value="Phosphohistidine domain"/>
    <property type="match status" value="1"/>
</dbReference>
<evidence type="ECO:0000259" key="2">
    <source>
        <dbReference type="Pfam" id="PF00391"/>
    </source>
</evidence>
<dbReference type="InterPro" id="IPR013815">
    <property type="entry name" value="ATP_grasp_subdomain_1"/>
</dbReference>
<gene>
    <name evidence="4" type="ORF">E2R57_05670</name>
</gene>
<name>A0A4R5Y805_9MICC</name>
<protein>
    <recommendedName>
        <fullName evidence="6">Phosphoenolpyruvate synthase</fullName>
    </recommendedName>
</protein>